<evidence type="ECO:0000256" key="5">
    <source>
        <dbReference type="ARBA" id="ARBA00022989"/>
    </source>
</evidence>
<dbReference type="Proteomes" id="UP000664771">
    <property type="component" value="Unassembled WGS sequence"/>
</dbReference>
<evidence type="ECO:0000256" key="3">
    <source>
        <dbReference type="ARBA" id="ARBA00022475"/>
    </source>
</evidence>
<evidence type="ECO:0000256" key="6">
    <source>
        <dbReference type="ARBA" id="ARBA00023136"/>
    </source>
</evidence>
<keyword evidence="3" id="KW-1003">Cell membrane</keyword>
<dbReference type="PANTHER" id="PTHR34040:SF7">
    <property type="entry name" value="SURFACE PRESENTATION OF ANTIGENS PROTEIN SPAQ"/>
    <property type="match status" value="1"/>
</dbReference>
<name>A0ABS3LX24_9PROT</name>
<keyword evidence="6 7" id="KW-0472">Membrane</keyword>
<dbReference type="PRINTS" id="PR00952">
    <property type="entry name" value="TYPE3IMQPROT"/>
</dbReference>
<dbReference type="EMBL" id="JAFVMF010000011">
    <property type="protein sequence ID" value="MBO1360447.1"/>
    <property type="molecule type" value="Genomic_DNA"/>
</dbReference>
<keyword evidence="8" id="KW-0966">Cell projection</keyword>
<gene>
    <name evidence="8" type="ORF">J2D73_11675</name>
</gene>
<comment type="subcellular location">
    <subcellularLocation>
        <location evidence="1">Cell membrane</location>
        <topology evidence="1">Multi-pass membrane protein</topology>
    </subcellularLocation>
</comment>
<evidence type="ECO:0000256" key="2">
    <source>
        <dbReference type="ARBA" id="ARBA00006156"/>
    </source>
</evidence>
<accession>A0ABS3LX24</accession>
<keyword evidence="8" id="KW-0969">Cilium</keyword>
<dbReference type="InterPro" id="IPR002191">
    <property type="entry name" value="Bac_export_3"/>
</dbReference>
<evidence type="ECO:0000256" key="1">
    <source>
        <dbReference type="ARBA" id="ARBA00004651"/>
    </source>
</evidence>
<evidence type="ECO:0000256" key="4">
    <source>
        <dbReference type="ARBA" id="ARBA00022692"/>
    </source>
</evidence>
<protein>
    <submittedName>
        <fullName evidence="8">Flagellar biosynthetic protein FliQ</fullName>
    </submittedName>
</protein>
<comment type="caution">
    <text evidence="8">The sequence shown here is derived from an EMBL/GenBank/DDBJ whole genome shotgun (WGS) entry which is preliminary data.</text>
</comment>
<reference evidence="8 9" key="1">
    <citation type="submission" date="2021-03" db="EMBL/GenBank/DDBJ databases">
        <title>The complete genome sequence of Acetobacter sacchari TBRC 11175.</title>
        <authorList>
            <person name="Charoenyingcharoen P."/>
            <person name="Yukphan P."/>
        </authorList>
    </citation>
    <scope>NUCLEOTIDE SEQUENCE [LARGE SCALE GENOMIC DNA]</scope>
    <source>
        <strain evidence="8 9">TBRC 11175</strain>
    </source>
</reference>
<proteinExistence type="inferred from homology"/>
<dbReference type="RefSeq" id="WP_207881723.1">
    <property type="nucleotide sequence ID" value="NZ_JAFVMF010000011.1"/>
</dbReference>
<dbReference type="Pfam" id="PF01313">
    <property type="entry name" value="Bac_export_3"/>
    <property type="match status" value="1"/>
</dbReference>
<evidence type="ECO:0000256" key="7">
    <source>
        <dbReference type="SAM" id="Phobius"/>
    </source>
</evidence>
<keyword evidence="9" id="KW-1185">Reference proteome</keyword>
<dbReference type="PIRSF" id="PIRSF004669">
    <property type="entry name" value="FliQ"/>
    <property type="match status" value="1"/>
</dbReference>
<keyword evidence="8" id="KW-0282">Flagellum</keyword>
<feature type="transmembrane region" description="Helical" evidence="7">
    <location>
        <begin position="13"/>
        <end position="39"/>
    </location>
</feature>
<comment type="similarity">
    <text evidence="2">Belongs to the FliQ/MopD/SpaQ family.</text>
</comment>
<organism evidence="8 9">
    <name type="scientific">Acetobacter sacchari</name>
    <dbReference type="NCBI Taxonomy" id="2661687"/>
    <lineage>
        <taxon>Bacteria</taxon>
        <taxon>Pseudomonadati</taxon>
        <taxon>Pseudomonadota</taxon>
        <taxon>Alphaproteobacteria</taxon>
        <taxon>Acetobacterales</taxon>
        <taxon>Acetobacteraceae</taxon>
        <taxon>Acetobacter</taxon>
    </lineage>
</organism>
<sequence length="90" mass="9681">MDDSTLTQQLSDALFLFASIAGPPLAVAVVVGLIIGLLQAVTQLQDQTMPLTFKVVAVCATLLIMATSLFPPLLTFTENMFDDFPAMTKF</sequence>
<feature type="transmembrane region" description="Helical" evidence="7">
    <location>
        <begin position="51"/>
        <end position="70"/>
    </location>
</feature>
<keyword evidence="5 7" id="KW-1133">Transmembrane helix</keyword>
<evidence type="ECO:0000313" key="8">
    <source>
        <dbReference type="EMBL" id="MBO1360447.1"/>
    </source>
</evidence>
<dbReference type="PANTHER" id="PTHR34040">
    <property type="entry name" value="FLAGELLAR BIOSYNTHETIC PROTEIN FLIQ"/>
    <property type="match status" value="1"/>
</dbReference>
<evidence type="ECO:0000313" key="9">
    <source>
        <dbReference type="Proteomes" id="UP000664771"/>
    </source>
</evidence>
<keyword evidence="4 7" id="KW-0812">Transmembrane</keyword>